<gene>
    <name evidence="2" type="ORF">GCM10023211_06960</name>
</gene>
<sequence length="63" mass="7077">MSNLSINLSLFSFQELYNVRTAIFDNNVWFLANDVCAILGYSNPRKAISDHCKAKGIQNVTPL</sequence>
<organism evidence="2 3">
    <name type="scientific">Orbus sasakiae</name>
    <dbReference type="NCBI Taxonomy" id="1078475"/>
    <lineage>
        <taxon>Bacteria</taxon>
        <taxon>Pseudomonadati</taxon>
        <taxon>Pseudomonadota</taxon>
        <taxon>Gammaproteobacteria</taxon>
        <taxon>Orbales</taxon>
        <taxon>Orbaceae</taxon>
        <taxon>Orbus</taxon>
    </lineage>
</organism>
<keyword evidence="3" id="KW-1185">Reference proteome</keyword>
<evidence type="ECO:0000313" key="3">
    <source>
        <dbReference type="Proteomes" id="UP001500171"/>
    </source>
</evidence>
<reference evidence="3" key="1">
    <citation type="journal article" date="2019" name="Int. J. Syst. Evol. Microbiol.">
        <title>The Global Catalogue of Microorganisms (GCM) 10K type strain sequencing project: providing services to taxonomists for standard genome sequencing and annotation.</title>
        <authorList>
            <consortium name="The Broad Institute Genomics Platform"/>
            <consortium name="The Broad Institute Genome Sequencing Center for Infectious Disease"/>
            <person name="Wu L."/>
            <person name="Ma J."/>
        </authorList>
    </citation>
    <scope>NUCLEOTIDE SEQUENCE [LARGE SCALE GENOMIC DNA]</scope>
    <source>
        <strain evidence="3">JCM 18050</strain>
    </source>
</reference>
<dbReference type="Proteomes" id="UP001500171">
    <property type="component" value="Unassembled WGS sequence"/>
</dbReference>
<accession>A0ABP9N3F5</accession>
<proteinExistence type="predicted"/>
<dbReference type="PANTHER" id="PTHR36180:SF2">
    <property type="entry name" value="BRO FAMILY PROTEIN"/>
    <property type="match status" value="1"/>
</dbReference>
<dbReference type="InterPro" id="IPR003497">
    <property type="entry name" value="BRO_N_domain"/>
</dbReference>
<dbReference type="EMBL" id="BAABHY010000001">
    <property type="protein sequence ID" value="GAA5106755.1"/>
    <property type="molecule type" value="Genomic_DNA"/>
</dbReference>
<dbReference type="PANTHER" id="PTHR36180">
    <property type="entry name" value="DNA-BINDING PROTEIN-RELATED-RELATED"/>
    <property type="match status" value="1"/>
</dbReference>
<evidence type="ECO:0000313" key="2">
    <source>
        <dbReference type="EMBL" id="GAA5106755.1"/>
    </source>
</evidence>
<name>A0ABP9N3F5_9GAMM</name>
<protein>
    <recommendedName>
        <fullName evidence="1">Bro-N domain-containing protein</fullName>
    </recommendedName>
</protein>
<dbReference type="Pfam" id="PF02498">
    <property type="entry name" value="Bro-N"/>
    <property type="match status" value="1"/>
</dbReference>
<dbReference type="RefSeq" id="WP_345488856.1">
    <property type="nucleotide sequence ID" value="NZ_BAABHY010000001.1"/>
</dbReference>
<comment type="caution">
    <text evidence="2">The sequence shown here is derived from an EMBL/GenBank/DDBJ whole genome shotgun (WGS) entry which is preliminary data.</text>
</comment>
<feature type="domain" description="Bro-N" evidence="1">
    <location>
        <begin position="18"/>
        <end position="57"/>
    </location>
</feature>
<evidence type="ECO:0000259" key="1">
    <source>
        <dbReference type="Pfam" id="PF02498"/>
    </source>
</evidence>